<feature type="compositionally biased region" description="Low complexity" evidence="2">
    <location>
        <begin position="244"/>
        <end position="255"/>
    </location>
</feature>
<feature type="compositionally biased region" description="Basic and acidic residues" evidence="2">
    <location>
        <begin position="231"/>
        <end position="241"/>
    </location>
</feature>
<dbReference type="Gene3D" id="3.30.160.60">
    <property type="entry name" value="Classic Zinc Finger"/>
    <property type="match status" value="1"/>
</dbReference>
<keyword evidence="1" id="KW-0862">Zinc</keyword>
<evidence type="ECO:0000256" key="2">
    <source>
        <dbReference type="SAM" id="MobiDB-lite"/>
    </source>
</evidence>
<dbReference type="PANTHER" id="PTHR33936">
    <property type="entry name" value="PROTEIN CBG17840"/>
    <property type="match status" value="1"/>
</dbReference>
<dbReference type="PROSITE" id="PS50157">
    <property type="entry name" value="ZINC_FINGER_C2H2_2"/>
    <property type="match status" value="2"/>
</dbReference>
<sequence>MEENIGCEVCSRLFSTRSNLIRHIKSVHKIEIMYDKQFKLFQCLEGCDVSFSTYKNLLEHLQEQHCVTIAIETREFSSIEEFQTYLDEYESSNNVNYRLSRGKQVIGDWETRYYDCARSGKVRKSYCKLGLRKEKAQGSKKINAACTSRIKLTKHHADSTVFMEHYKTHYGHDIELKHLKISKKDQTLIAQKLHSGVPMSRVLDEFRGKANTDKLRRINLLTRKDLHNIKSTHEDSLREEQQMESGNEGSASSSETVTSRRNYRKTNLKRQLIRDVKYFVTNCHNEQRLRRVVKAVRKMRLCAENNARKYAQRRRSINDRIKRQKNGIEASEKIEIISKNLKNDHDYCA</sequence>
<dbReference type="KEGG" id="soy:115888861"/>
<dbReference type="RefSeq" id="XP_030764587.1">
    <property type="nucleotide sequence ID" value="XM_030908727.1"/>
</dbReference>
<name>A0A6J2YMG4_SITOR</name>
<dbReference type="InterPro" id="IPR052797">
    <property type="entry name" value="RegFact_GeneExpr_CellDeath"/>
</dbReference>
<feature type="domain" description="C2H2-type" evidence="3">
    <location>
        <begin position="41"/>
        <end position="65"/>
    </location>
</feature>
<evidence type="ECO:0000259" key="3">
    <source>
        <dbReference type="PROSITE" id="PS50157"/>
    </source>
</evidence>
<dbReference type="OrthoDB" id="6426693at2759"/>
<accession>A0A6J2YMG4</accession>
<dbReference type="Pfam" id="PF00096">
    <property type="entry name" value="zf-C2H2"/>
    <property type="match status" value="2"/>
</dbReference>
<dbReference type="InterPro" id="IPR036236">
    <property type="entry name" value="Znf_C2H2_sf"/>
</dbReference>
<keyword evidence="1" id="KW-0479">Metal-binding</keyword>
<keyword evidence="4" id="KW-1185">Reference proteome</keyword>
<evidence type="ECO:0000313" key="4">
    <source>
        <dbReference type="Proteomes" id="UP000504635"/>
    </source>
</evidence>
<dbReference type="Proteomes" id="UP000504635">
    <property type="component" value="Unplaced"/>
</dbReference>
<dbReference type="SMART" id="SM00355">
    <property type="entry name" value="ZnF_C2H2"/>
    <property type="match status" value="2"/>
</dbReference>
<evidence type="ECO:0000256" key="1">
    <source>
        <dbReference type="PROSITE-ProRule" id="PRU00042"/>
    </source>
</evidence>
<dbReference type="GeneID" id="115888861"/>
<organism evidence="4 5">
    <name type="scientific">Sitophilus oryzae</name>
    <name type="common">Rice weevil</name>
    <name type="synonym">Curculio oryzae</name>
    <dbReference type="NCBI Taxonomy" id="7048"/>
    <lineage>
        <taxon>Eukaryota</taxon>
        <taxon>Metazoa</taxon>
        <taxon>Ecdysozoa</taxon>
        <taxon>Arthropoda</taxon>
        <taxon>Hexapoda</taxon>
        <taxon>Insecta</taxon>
        <taxon>Pterygota</taxon>
        <taxon>Neoptera</taxon>
        <taxon>Endopterygota</taxon>
        <taxon>Coleoptera</taxon>
        <taxon>Polyphaga</taxon>
        <taxon>Cucujiformia</taxon>
        <taxon>Curculionidae</taxon>
        <taxon>Dryophthorinae</taxon>
        <taxon>Sitophilus</taxon>
    </lineage>
</organism>
<feature type="domain" description="C2H2-type" evidence="3">
    <location>
        <begin position="5"/>
        <end position="33"/>
    </location>
</feature>
<feature type="region of interest" description="Disordered" evidence="2">
    <location>
        <begin position="231"/>
        <end position="263"/>
    </location>
</feature>
<dbReference type="InterPro" id="IPR013087">
    <property type="entry name" value="Znf_C2H2_type"/>
</dbReference>
<dbReference type="InParanoid" id="A0A6J2YMG4"/>
<dbReference type="SUPFAM" id="SSF57667">
    <property type="entry name" value="beta-beta-alpha zinc fingers"/>
    <property type="match status" value="1"/>
</dbReference>
<gene>
    <name evidence="5" type="primary">LOC115888861</name>
</gene>
<reference evidence="5" key="1">
    <citation type="submission" date="2025-08" db="UniProtKB">
        <authorList>
            <consortium name="RefSeq"/>
        </authorList>
    </citation>
    <scope>IDENTIFICATION</scope>
    <source>
        <tissue evidence="5">Gonads</tissue>
    </source>
</reference>
<protein>
    <submittedName>
        <fullName evidence="5">Uncharacterized protein LOC115888861</fullName>
    </submittedName>
</protein>
<dbReference type="AlphaFoldDB" id="A0A6J2YMG4"/>
<proteinExistence type="predicted"/>
<evidence type="ECO:0000313" key="5">
    <source>
        <dbReference type="RefSeq" id="XP_030764587.1"/>
    </source>
</evidence>
<dbReference type="PROSITE" id="PS00028">
    <property type="entry name" value="ZINC_FINGER_C2H2_1"/>
    <property type="match status" value="2"/>
</dbReference>
<dbReference type="PANTHER" id="PTHR33936:SF24">
    <property type="entry name" value="C2H2-TYPE DOMAIN-CONTAINING PROTEIN"/>
    <property type="match status" value="1"/>
</dbReference>
<keyword evidence="1" id="KW-0863">Zinc-finger</keyword>
<dbReference type="GO" id="GO:0008270">
    <property type="term" value="F:zinc ion binding"/>
    <property type="evidence" value="ECO:0007669"/>
    <property type="project" value="UniProtKB-KW"/>
</dbReference>